<feature type="compositionally biased region" description="Low complexity" evidence="1">
    <location>
        <begin position="249"/>
        <end position="271"/>
    </location>
</feature>
<feature type="compositionally biased region" description="Basic residues" evidence="1">
    <location>
        <begin position="437"/>
        <end position="447"/>
    </location>
</feature>
<dbReference type="EMBL" id="CAKOGP040002202">
    <property type="protein sequence ID" value="CAJ1964783.1"/>
    <property type="molecule type" value="Genomic_DNA"/>
</dbReference>
<proteinExistence type="predicted"/>
<feature type="region of interest" description="Disordered" evidence="1">
    <location>
        <begin position="310"/>
        <end position="495"/>
    </location>
</feature>
<accession>A0AAD2G768</accession>
<sequence length="495" mass="55423">MGQGQSTGEKSEDVSIYPEDIQMAHHKIVAMREKLAVLKAQGKVNKKKRKKEIKVLSREKMDLHVTLMKLGKHAQRHYSFWEYVRIIRSTFNSTAAPLQIEGSTMTLNKDSVKKEVPKSREMVKQSDAVQYTIFAFYEAYLLKKLHIAMMLKTQKKLHAKGWNDMVMFLYYEIPKIQTSFEKAEAKIMNLQTDEEAHKAHVEQIYKSHIENQKNLMMALQEGVEGKVRAAPEGTQFSFKKKKPESTVGSNRSLTASASSSRSVESEGSSGSFKHKAARSSMFGPAYEAGSIKKEAYQAPWMKNSRNKIAKVVQKTQTPEEEAATEKTKSAAPAPAPTPAAFNRKAKFQSKFKKFEAPKEEEEEKPVVKEPEPEPVKDDEKPSSDKSPDETEATTEAEEETVSVKKKKKKLPKGMPETLEIGTGSGDEVALEEGESIKKKKKKKKKKVGTTDSEDEGLEDGGEAIVKKKKKKKKKVGESSNSSVVSELSNGSHLPH</sequence>
<name>A0AAD2G768_9STRA</name>
<feature type="compositionally biased region" description="Basic and acidic residues" evidence="1">
    <location>
        <begin position="364"/>
        <end position="388"/>
    </location>
</feature>
<protein>
    <submittedName>
        <fullName evidence="2">Uncharacterized protein</fullName>
    </submittedName>
</protein>
<feature type="region of interest" description="Disordered" evidence="1">
    <location>
        <begin position="234"/>
        <end position="278"/>
    </location>
</feature>
<feature type="compositionally biased region" description="Acidic residues" evidence="1">
    <location>
        <begin position="389"/>
        <end position="400"/>
    </location>
</feature>
<keyword evidence="3" id="KW-1185">Reference proteome</keyword>
<evidence type="ECO:0000313" key="2">
    <source>
        <dbReference type="EMBL" id="CAJ1964783.1"/>
    </source>
</evidence>
<feature type="compositionally biased region" description="Low complexity" evidence="1">
    <location>
        <begin position="477"/>
        <end position="495"/>
    </location>
</feature>
<comment type="caution">
    <text evidence="2">The sequence shown here is derived from an EMBL/GenBank/DDBJ whole genome shotgun (WGS) entry which is preliminary data.</text>
</comment>
<reference evidence="2" key="1">
    <citation type="submission" date="2023-08" db="EMBL/GenBank/DDBJ databases">
        <authorList>
            <person name="Audoor S."/>
            <person name="Bilcke G."/>
        </authorList>
    </citation>
    <scope>NUCLEOTIDE SEQUENCE</scope>
</reference>
<dbReference type="Proteomes" id="UP001295423">
    <property type="component" value="Unassembled WGS sequence"/>
</dbReference>
<gene>
    <name evidence="2" type="ORF">CYCCA115_LOCUS20791</name>
</gene>
<organism evidence="2 3">
    <name type="scientific">Cylindrotheca closterium</name>
    <dbReference type="NCBI Taxonomy" id="2856"/>
    <lineage>
        <taxon>Eukaryota</taxon>
        <taxon>Sar</taxon>
        <taxon>Stramenopiles</taxon>
        <taxon>Ochrophyta</taxon>
        <taxon>Bacillariophyta</taxon>
        <taxon>Bacillariophyceae</taxon>
        <taxon>Bacillariophycidae</taxon>
        <taxon>Bacillariales</taxon>
        <taxon>Bacillariaceae</taxon>
        <taxon>Cylindrotheca</taxon>
    </lineage>
</organism>
<feature type="compositionally biased region" description="Acidic residues" evidence="1">
    <location>
        <begin position="451"/>
        <end position="461"/>
    </location>
</feature>
<evidence type="ECO:0000256" key="1">
    <source>
        <dbReference type="SAM" id="MobiDB-lite"/>
    </source>
</evidence>
<dbReference type="AlphaFoldDB" id="A0AAD2G768"/>
<evidence type="ECO:0000313" key="3">
    <source>
        <dbReference type="Proteomes" id="UP001295423"/>
    </source>
</evidence>